<evidence type="ECO:0000256" key="2">
    <source>
        <dbReference type="ARBA" id="ARBA00022475"/>
    </source>
</evidence>
<feature type="transmembrane region" description="Helical" evidence="6">
    <location>
        <begin position="167"/>
        <end position="187"/>
    </location>
</feature>
<protein>
    <submittedName>
        <fullName evidence="7">Oligosaccharide flippase family protein</fullName>
    </submittedName>
</protein>
<organism evidence="7 8">
    <name type="scientific">Fusobacterium mortiferum</name>
    <dbReference type="NCBI Taxonomy" id="850"/>
    <lineage>
        <taxon>Bacteria</taxon>
        <taxon>Fusobacteriati</taxon>
        <taxon>Fusobacteriota</taxon>
        <taxon>Fusobacteriia</taxon>
        <taxon>Fusobacteriales</taxon>
        <taxon>Fusobacteriaceae</taxon>
        <taxon>Fusobacterium</taxon>
    </lineage>
</organism>
<evidence type="ECO:0000256" key="4">
    <source>
        <dbReference type="ARBA" id="ARBA00022989"/>
    </source>
</evidence>
<dbReference type="EMBL" id="JACJLT010000249">
    <property type="protein sequence ID" value="MBM6876258.1"/>
    <property type="molecule type" value="Genomic_DNA"/>
</dbReference>
<dbReference type="Proteomes" id="UP000728968">
    <property type="component" value="Unassembled WGS sequence"/>
</dbReference>
<dbReference type="InterPro" id="IPR050833">
    <property type="entry name" value="Poly_Biosynth_Transport"/>
</dbReference>
<evidence type="ECO:0000313" key="8">
    <source>
        <dbReference type="Proteomes" id="UP000728968"/>
    </source>
</evidence>
<dbReference type="RefSeq" id="WP_204716869.1">
    <property type="nucleotide sequence ID" value="NZ_JACJLT010000249.1"/>
</dbReference>
<feature type="transmembrane region" description="Helical" evidence="6">
    <location>
        <begin position="319"/>
        <end position="338"/>
    </location>
</feature>
<evidence type="ECO:0000256" key="5">
    <source>
        <dbReference type="ARBA" id="ARBA00023136"/>
    </source>
</evidence>
<feature type="transmembrane region" description="Helical" evidence="6">
    <location>
        <begin position="9"/>
        <end position="30"/>
    </location>
</feature>
<comment type="subcellular location">
    <subcellularLocation>
        <location evidence="1">Cell membrane</location>
        <topology evidence="1">Multi-pass membrane protein</topology>
    </subcellularLocation>
</comment>
<name>A0ABS2G694_FUSMR</name>
<keyword evidence="4 6" id="KW-1133">Transmembrane helix</keyword>
<feature type="transmembrane region" description="Helical" evidence="6">
    <location>
        <begin position="350"/>
        <end position="368"/>
    </location>
</feature>
<sequence length="392" mass="45259">MANSIIKNYIYNSGLLIFNLFFPFITMTYVNRIFSLEIIGEISLALSIISIFITLSSLGIFNCAMREVAQNRRDKDKLKKIFSKYLFLNIIGVVFFSIIYLVVIFFYLNQNRSIYIILYLNLFMSPYLLEWFFTGLEEYKYITQRSIFTKIISFIFMMLLVKNEEDINLYLIFLVLGSSLNGVFNIYKVRKYLIKIRMNFFYEILELKYFYLQNIMGIFYSGCEQIILGLNSNLDQIAYYSRSKSILSIPRMVILSLTKTLIPRINNNIQDPQKYKELITLSFDYLILLICPCIIGINFFSENILYVIGGEKFIPAKNILRVSSILLLVVSLAVFLDSNISIPNRKEKNTLYGNIGVMLVTTLCVLVLSKKYGGIGTAISVVIGESIGVIIQ</sequence>
<feature type="non-terminal residue" evidence="7">
    <location>
        <position position="392"/>
    </location>
</feature>
<keyword evidence="8" id="KW-1185">Reference proteome</keyword>
<dbReference type="PANTHER" id="PTHR30250:SF11">
    <property type="entry name" value="O-ANTIGEN TRANSPORTER-RELATED"/>
    <property type="match status" value="1"/>
</dbReference>
<comment type="caution">
    <text evidence="7">The sequence shown here is derived from an EMBL/GenBank/DDBJ whole genome shotgun (WGS) entry which is preliminary data.</text>
</comment>
<evidence type="ECO:0000256" key="1">
    <source>
        <dbReference type="ARBA" id="ARBA00004651"/>
    </source>
</evidence>
<feature type="transmembrane region" description="Helical" evidence="6">
    <location>
        <begin position="114"/>
        <end position="133"/>
    </location>
</feature>
<evidence type="ECO:0000256" key="6">
    <source>
        <dbReference type="SAM" id="Phobius"/>
    </source>
</evidence>
<evidence type="ECO:0000313" key="7">
    <source>
        <dbReference type="EMBL" id="MBM6876258.1"/>
    </source>
</evidence>
<dbReference type="PANTHER" id="PTHR30250">
    <property type="entry name" value="PST FAMILY PREDICTED COLANIC ACID TRANSPORTER"/>
    <property type="match status" value="1"/>
</dbReference>
<keyword evidence="2" id="KW-1003">Cell membrane</keyword>
<keyword evidence="5 6" id="KW-0472">Membrane</keyword>
<feature type="transmembrane region" description="Helical" evidence="6">
    <location>
        <begin position="42"/>
        <end position="64"/>
    </location>
</feature>
<reference evidence="7 8" key="1">
    <citation type="journal article" date="2021" name="Sci. Rep.">
        <title>The distribution of antibiotic resistance genes in chicken gut microbiota commensals.</title>
        <authorList>
            <person name="Juricova H."/>
            <person name="Matiasovicova J."/>
            <person name="Kubasova T."/>
            <person name="Cejkova D."/>
            <person name="Rychlik I."/>
        </authorList>
    </citation>
    <scope>NUCLEOTIDE SEQUENCE [LARGE SCALE GENOMIC DNA]</scope>
    <source>
        <strain evidence="7 8">An425</strain>
    </source>
</reference>
<feature type="transmembrane region" description="Helical" evidence="6">
    <location>
        <begin position="145"/>
        <end position="161"/>
    </location>
</feature>
<accession>A0ABS2G694</accession>
<proteinExistence type="predicted"/>
<dbReference type="InterPro" id="IPR002797">
    <property type="entry name" value="Polysacc_synth"/>
</dbReference>
<dbReference type="Pfam" id="PF01943">
    <property type="entry name" value="Polysacc_synt"/>
    <property type="match status" value="1"/>
</dbReference>
<feature type="transmembrane region" description="Helical" evidence="6">
    <location>
        <begin position="278"/>
        <end position="299"/>
    </location>
</feature>
<evidence type="ECO:0000256" key="3">
    <source>
        <dbReference type="ARBA" id="ARBA00022692"/>
    </source>
</evidence>
<feature type="transmembrane region" description="Helical" evidence="6">
    <location>
        <begin position="85"/>
        <end position="108"/>
    </location>
</feature>
<gene>
    <name evidence="7" type="ORF">H6A04_11530</name>
</gene>
<keyword evidence="3 6" id="KW-0812">Transmembrane</keyword>